<protein>
    <recommendedName>
        <fullName evidence="3">Pherophorin domain-containing protein</fullName>
    </recommendedName>
</protein>
<name>A0A250X5B9_9CHLO</name>
<proteinExistence type="predicted"/>
<dbReference type="EMBL" id="BEGY01000028">
    <property type="protein sequence ID" value="GAX77950.1"/>
    <property type="molecule type" value="Genomic_DNA"/>
</dbReference>
<organism evidence="1 2">
    <name type="scientific">Chlamydomonas eustigma</name>
    <dbReference type="NCBI Taxonomy" id="1157962"/>
    <lineage>
        <taxon>Eukaryota</taxon>
        <taxon>Viridiplantae</taxon>
        <taxon>Chlorophyta</taxon>
        <taxon>core chlorophytes</taxon>
        <taxon>Chlorophyceae</taxon>
        <taxon>CS clade</taxon>
        <taxon>Chlamydomonadales</taxon>
        <taxon>Chlamydomonadaceae</taxon>
        <taxon>Chlamydomonas</taxon>
    </lineage>
</organism>
<gene>
    <name evidence="1" type="ORF">CEUSTIGMA_g5392.t1</name>
</gene>
<evidence type="ECO:0000313" key="2">
    <source>
        <dbReference type="Proteomes" id="UP000232323"/>
    </source>
</evidence>
<comment type="caution">
    <text evidence="1">The sequence shown here is derived from an EMBL/GenBank/DDBJ whole genome shotgun (WGS) entry which is preliminary data.</text>
</comment>
<reference evidence="1 2" key="1">
    <citation type="submission" date="2017-08" db="EMBL/GenBank/DDBJ databases">
        <title>Acidophilic green algal genome provides insights into adaptation to an acidic environment.</title>
        <authorList>
            <person name="Hirooka S."/>
            <person name="Hirose Y."/>
            <person name="Kanesaki Y."/>
            <person name="Higuchi S."/>
            <person name="Fujiwara T."/>
            <person name="Onuma R."/>
            <person name="Era A."/>
            <person name="Ohbayashi R."/>
            <person name="Uzuka A."/>
            <person name="Nozaki H."/>
            <person name="Yoshikawa H."/>
            <person name="Miyagishima S.Y."/>
        </authorList>
    </citation>
    <scope>NUCLEOTIDE SEQUENCE [LARGE SCALE GENOMIC DNA]</scope>
    <source>
        <strain evidence="1 2">NIES-2499</strain>
    </source>
</reference>
<accession>A0A250X5B9</accession>
<evidence type="ECO:0000313" key="1">
    <source>
        <dbReference type="EMBL" id="GAX77950.1"/>
    </source>
</evidence>
<evidence type="ECO:0008006" key="3">
    <source>
        <dbReference type="Google" id="ProtNLM"/>
    </source>
</evidence>
<dbReference type="Proteomes" id="UP000232323">
    <property type="component" value="Unassembled WGS sequence"/>
</dbReference>
<keyword evidence="2" id="KW-1185">Reference proteome</keyword>
<dbReference type="AlphaFoldDB" id="A0A250X5B9"/>
<sequence length="220" mass="22990">MKSSNQLSSTPHSFISSSTRRCLLALTAVLVCSILTTGPTGVSAARSIKSAVPVFPFNNNCKDTACSSNPYQVSTSSFGNGDGTTSVTFSIFLNASNSAGSDSCYPSLQQSIQEFSFMSVPSCSTSWSDVMVNNIPVAATFKEVSGGNFAWGDMIIPLSTSPYPSYTSIQNSGLPVTVTLKLSGSCPTLSKFSPFGGFVYTLTQNPATLPCCPVCVATVN</sequence>